<accession>A0ABR1S7G6</accession>
<name>A0ABR1S7G6_9PEZI</name>
<feature type="repeat" description="ANK" evidence="3">
    <location>
        <begin position="163"/>
        <end position="195"/>
    </location>
</feature>
<dbReference type="InterPro" id="IPR002110">
    <property type="entry name" value="Ankyrin_rpt"/>
</dbReference>
<reference evidence="4 5" key="1">
    <citation type="submission" date="2023-01" db="EMBL/GenBank/DDBJ databases">
        <title>Analysis of 21 Apiospora genomes using comparative genomics revels a genus with tremendous synthesis potential of carbohydrate active enzymes and secondary metabolites.</title>
        <authorList>
            <person name="Sorensen T."/>
        </authorList>
    </citation>
    <scope>NUCLEOTIDE SEQUENCE [LARGE SCALE GENOMIC DNA]</scope>
    <source>
        <strain evidence="4 5">CBS 20057</strain>
    </source>
</reference>
<gene>
    <name evidence="4" type="ORF">PG991_004324</name>
</gene>
<dbReference type="PRINTS" id="PR01415">
    <property type="entry name" value="ANKYRIN"/>
</dbReference>
<organism evidence="4 5">
    <name type="scientific">Apiospora marii</name>
    <dbReference type="NCBI Taxonomy" id="335849"/>
    <lineage>
        <taxon>Eukaryota</taxon>
        <taxon>Fungi</taxon>
        <taxon>Dikarya</taxon>
        <taxon>Ascomycota</taxon>
        <taxon>Pezizomycotina</taxon>
        <taxon>Sordariomycetes</taxon>
        <taxon>Xylariomycetidae</taxon>
        <taxon>Amphisphaeriales</taxon>
        <taxon>Apiosporaceae</taxon>
        <taxon>Apiospora</taxon>
    </lineage>
</organism>
<feature type="repeat" description="ANK" evidence="3">
    <location>
        <begin position="97"/>
        <end position="129"/>
    </location>
</feature>
<sequence length="320" mass="34436">MAHFNATEEEKAYLLQHGNKGKVLEMILLVKQLAEREKVTTAEVIVQVEDAQGQHLGHYCARGGTPQCRAALMRCLLEFTSAQKGLRKLFLDARDRAGNTPLMVGARQGHARMLAMLASHGVLVTTKNNAKETLLHQAVHAHSIDTLEAALRRGADINAGDAQDRTPLHWAAIYNDLLACKRLIRKGASLAIQETHGHTVLHIAARSGHLEVASAVLAAGGLTDAQSKGGATALHLAAAWGHPTVVSLLVDNGADVNAQDSACITPLHAAVLSKRDGTFDCIKTLLASSHIKPELKNSMWKTAEELAHGQEDVLALFKRM</sequence>
<dbReference type="PROSITE" id="PS50297">
    <property type="entry name" value="ANK_REP_REGION"/>
    <property type="match status" value="4"/>
</dbReference>
<evidence type="ECO:0000256" key="1">
    <source>
        <dbReference type="ARBA" id="ARBA00022737"/>
    </source>
</evidence>
<dbReference type="SUPFAM" id="SSF48403">
    <property type="entry name" value="Ankyrin repeat"/>
    <property type="match status" value="1"/>
</dbReference>
<dbReference type="EMBL" id="JAQQWI010000007">
    <property type="protein sequence ID" value="KAK8027268.1"/>
    <property type="molecule type" value="Genomic_DNA"/>
</dbReference>
<keyword evidence="5" id="KW-1185">Reference proteome</keyword>
<evidence type="ECO:0000256" key="3">
    <source>
        <dbReference type="PROSITE-ProRule" id="PRU00023"/>
    </source>
</evidence>
<feature type="repeat" description="ANK" evidence="3">
    <location>
        <begin position="196"/>
        <end position="228"/>
    </location>
</feature>
<feature type="repeat" description="ANK" evidence="3">
    <location>
        <begin position="130"/>
        <end position="162"/>
    </location>
</feature>
<dbReference type="PROSITE" id="PS50088">
    <property type="entry name" value="ANK_REPEAT"/>
    <property type="match status" value="5"/>
</dbReference>
<comment type="caution">
    <text evidence="4">The sequence shown here is derived from an EMBL/GenBank/DDBJ whole genome shotgun (WGS) entry which is preliminary data.</text>
</comment>
<protein>
    <submittedName>
        <fullName evidence="4">Uncharacterized protein</fullName>
    </submittedName>
</protein>
<dbReference type="InterPro" id="IPR036770">
    <property type="entry name" value="Ankyrin_rpt-contain_sf"/>
</dbReference>
<evidence type="ECO:0000313" key="5">
    <source>
        <dbReference type="Proteomes" id="UP001396898"/>
    </source>
</evidence>
<dbReference type="Gene3D" id="1.25.40.20">
    <property type="entry name" value="Ankyrin repeat-containing domain"/>
    <property type="match status" value="3"/>
</dbReference>
<dbReference type="PANTHER" id="PTHR24171:SF9">
    <property type="entry name" value="ANKYRIN REPEAT DOMAIN-CONTAINING PROTEIN 39"/>
    <property type="match status" value="1"/>
</dbReference>
<dbReference type="PANTHER" id="PTHR24171">
    <property type="entry name" value="ANKYRIN REPEAT DOMAIN-CONTAINING PROTEIN 39-RELATED"/>
    <property type="match status" value="1"/>
</dbReference>
<dbReference type="SMART" id="SM00248">
    <property type="entry name" value="ANK"/>
    <property type="match status" value="6"/>
</dbReference>
<dbReference type="Pfam" id="PF00023">
    <property type="entry name" value="Ank"/>
    <property type="match status" value="1"/>
</dbReference>
<dbReference type="Proteomes" id="UP001396898">
    <property type="component" value="Unassembled WGS sequence"/>
</dbReference>
<evidence type="ECO:0000313" key="4">
    <source>
        <dbReference type="EMBL" id="KAK8027268.1"/>
    </source>
</evidence>
<feature type="repeat" description="ANK" evidence="3">
    <location>
        <begin position="229"/>
        <end position="261"/>
    </location>
</feature>
<evidence type="ECO:0000256" key="2">
    <source>
        <dbReference type="ARBA" id="ARBA00023043"/>
    </source>
</evidence>
<keyword evidence="1" id="KW-0677">Repeat</keyword>
<keyword evidence="2 3" id="KW-0040">ANK repeat</keyword>
<proteinExistence type="predicted"/>
<dbReference type="Pfam" id="PF12796">
    <property type="entry name" value="Ank_2"/>
    <property type="match status" value="1"/>
</dbReference>